<feature type="transmembrane region" description="Helical" evidence="1">
    <location>
        <begin position="132"/>
        <end position="149"/>
    </location>
</feature>
<feature type="transmembrane region" description="Helical" evidence="1">
    <location>
        <begin position="245"/>
        <end position="264"/>
    </location>
</feature>
<name>A0A0H2Y4S4_YERPA</name>
<dbReference type="Proteomes" id="UP000001971">
    <property type="component" value="Chromosome"/>
</dbReference>
<evidence type="ECO:0000259" key="2">
    <source>
        <dbReference type="Pfam" id="PF01569"/>
    </source>
</evidence>
<evidence type="ECO:0000313" key="4">
    <source>
        <dbReference type="Proteomes" id="UP000001971"/>
    </source>
</evidence>
<dbReference type="Gene3D" id="1.20.144.10">
    <property type="entry name" value="Phosphatidic acid phosphatase type 2/haloperoxidase"/>
    <property type="match status" value="1"/>
</dbReference>
<feature type="transmembrane region" description="Helical" evidence="1">
    <location>
        <begin position="53"/>
        <end position="71"/>
    </location>
</feature>
<feature type="transmembrane region" description="Helical" evidence="1">
    <location>
        <begin position="108"/>
        <end position="126"/>
    </location>
</feature>
<gene>
    <name evidence="3" type="ordered locus">YPA_0616</name>
</gene>
<dbReference type="InterPro" id="IPR000326">
    <property type="entry name" value="PAP2/HPO"/>
</dbReference>
<dbReference type="CDD" id="cd03396">
    <property type="entry name" value="PAP2_like_6"/>
    <property type="match status" value="1"/>
</dbReference>
<protein>
    <submittedName>
        <fullName evidence="3">Putative membrane protein</fullName>
    </submittedName>
</protein>
<reference evidence="3 4" key="1">
    <citation type="journal article" date="2006" name="J. Bacteriol.">
        <title>Complete genome sequence of Yersinia pestis strains Antiqua and Nepal516: evidence of gene reduction in an emerging pathogen.</title>
        <authorList>
            <person name="Chain P.S."/>
            <person name="Hu P."/>
            <person name="Malfatti S.A."/>
            <person name="Radnedge L."/>
            <person name="Larimer F."/>
            <person name="Vergez L.M."/>
            <person name="Worsham P."/>
            <person name="Chu M.C."/>
            <person name="Andersen G.L."/>
        </authorList>
    </citation>
    <scope>NUCLEOTIDE SEQUENCE [LARGE SCALE GENOMIC DNA]</scope>
    <source>
        <strain evidence="3 4">Antiqua</strain>
    </source>
</reference>
<organism evidence="3 4">
    <name type="scientific">Yersinia pestis bv. Antiqua (strain Antiqua)</name>
    <dbReference type="NCBI Taxonomy" id="360102"/>
    <lineage>
        <taxon>Bacteria</taxon>
        <taxon>Pseudomonadati</taxon>
        <taxon>Pseudomonadota</taxon>
        <taxon>Gammaproteobacteria</taxon>
        <taxon>Enterobacterales</taxon>
        <taxon>Yersiniaceae</taxon>
        <taxon>Yersinia</taxon>
    </lineage>
</organism>
<dbReference type="KEGG" id="ypa:YPA_0616"/>
<evidence type="ECO:0000313" key="3">
    <source>
        <dbReference type="EMBL" id="ABG12584.1"/>
    </source>
</evidence>
<accession>A0A0H2Y4S4</accession>
<dbReference type="InterPro" id="IPR036938">
    <property type="entry name" value="PAP2/HPO_sf"/>
</dbReference>
<evidence type="ECO:0000256" key="1">
    <source>
        <dbReference type="SAM" id="Phobius"/>
    </source>
</evidence>
<proteinExistence type="predicted"/>
<feature type="domain" description="Phosphatidic acid phosphatase type 2/haloperoxidase" evidence="2">
    <location>
        <begin position="135"/>
        <end position="259"/>
    </location>
</feature>
<keyword evidence="1" id="KW-1133">Transmembrane helix</keyword>
<dbReference type="AlphaFoldDB" id="A0A0H2Y4S4"/>
<sequence>MITVPLFATSASGHTVKISKTTRQASTGPSTLNNRSTVPTIKTISLYSLPLSFYFWQVFGLLLVGLLFLALSRSEQLDWLISNYWFDPVGQNFPWEHNKWLDLLNHRLLKMALIATAIAALLWGIYRRNGRLVTTALLFGLGPLVIGILKATSAHSCPWDLVEYGGKALNYVLMDTAPPGAGPGHCFPGGHASSGFAVMALFFLFYPERPRLAMLCWFAGIGLGMLMGFGQIMRGAHFLTHNLWAGWWVWLSQLAAFWIISGYYQRIKGTE</sequence>
<feature type="transmembrane region" description="Helical" evidence="1">
    <location>
        <begin position="212"/>
        <end position="233"/>
    </location>
</feature>
<dbReference type="EMBL" id="CP000308">
    <property type="protein sequence ID" value="ABG12584.1"/>
    <property type="molecule type" value="Genomic_DNA"/>
</dbReference>
<dbReference type="Pfam" id="PF01569">
    <property type="entry name" value="PAP2"/>
    <property type="match status" value="1"/>
</dbReference>
<dbReference type="SUPFAM" id="SSF48317">
    <property type="entry name" value="Acid phosphatase/Vanadium-dependent haloperoxidase"/>
    <property type="match status" value="1"/>
</dbReference>
<keyword evidence="1" id="KW-0812">Transmembrane</keyword>
<keyword evidence="1" id="KW-0472">Membrane</keyword>